<keyword evidence="3" id="KW-1185">Reference proteome</keyword>
<sequence length="62" mass="7158">MARRRQTVAERLRVVPEPTRESAAPLPSPDRRLADLVRLLARRAARDFVEAEDRENGRDHPD</sequence>
<gene>
    <name evidence="2" type="ORF">ATH84_100624</name>
</gene>
<proteinExistence type="predicted"/>
<protein>
    <submittedName>
        <fullName evidence="2">Uncharacterized protein</fullName>
    </submittedName>
</protein>
<feature type="region of interest" description="Disordered" evidence="1">
    <location>
        <begin position="1"/>
        <end position="29"/>
    </location>
</feature>
<dbReference type="Proteomes" id="UP000256794">
    <property type="component" value="Unassembled WGS sequence"/>
</dbReference>
<organism evidence="2 3">
    <name type="scientific">Paracoccus versutus</name>
    <name type="common">Thiobacillus versutus</name>
    <dbReference type="NCBI Taxonomy" id="34007"/>
    <lineage>
        <taxon>Bacteria</taxon>
        <taxon>Pseudomonadati</taxon>
        <taxon>Pseudomonadota</taxon>
        <taxon>Alphaproteobacteria</taxon>
        <taxon>Rhodobacterales</taxon>
        <taxon>Paracoccaceae</taxon>
        <taxon>Paracoccus</taxon>
    </lineage>
</organism>
<dbReference type="EMBL" id="QUMX01000006">
    <property type="protein sequence ID" value="REG53283.1"/>
    <property type="molecule type" value="Genomic_DNA"/>
</dbReference>
<accession>A0AAQ0KN54</accession>
<evidence type="ECO:0000313" key="2">
    <source>
        <dbReference type="EMBL" id="REG53283.1"/>
    </source>
</evidence>
<evidence type="ECO:0000256" key="1">
    <source>
        <dbReference type="SAM" id="MobiDB-lite"/>
    </source>
</evidence>
<dbReference type="AlphaFoldDB" id="A0AAQ0KN54"/>
<evidence type="ECO:0000313" key="3">
    <source>
        <dbReference type="Proteomes" id="UP000256794"/>
    </source>
</evidence>
<comment type="caution">
    <text evidence="2">The sequence shown here is derived from an EMBL/GenBank/DDBJ whole genome shotgun (WGS) entry which is preliminary data.</text>
</comment>
<reference evidence="2 3" key="1">
    <citation type="submission" date="2018-08" db="EMBL/GenBank/DDBJ databases">
        <title>Genomic Encyclopedia of Archaeal and Bacterial Type Strains, Phase II (KMG-II): from individual species to whole genera.</title>
        <authorList>
            <person name="Goeker M."/>
        </authorList>
    </citation>
    <scope>NUCLEOTIDE SEQUENCE [LARGE SCALE GENOMIC DNA]</scope>
    <source>
        <strain evidence="2 3">DSM 582</strain>
    </source>
</reference>
<feature type="compositionally biased region" description="Basic and acidic residues" evidence="1">
    <location>
        <begin position="7"/>
        <end position="20"/>
    </location>
</feature>
<name>A0AAQ0KN54_PARVE</name>